<protein>
    <submittedName>
        <fullName evidence="2">Uncharacterized protein</fullName>
    </submittedName>
</protein>
<evidence type="ECO:0000313" key="2">
    <source>
        <dbReference type="EMBL" id="MQL87590.1"/>
    </source>
</evidence>
<keyword evidence="3" id="KW-1185">Reference proteome</keyword>
<proteinExistence type="predicted"/>
<accession>A0A843V187</accession>
<dbReference type="AlphaFoldDB" id="A0A843V187"/>
<dbReference type="EMBL" id="NMUH01000989">
    <property type="protein sequence ID" value="MQL87590.1"/>
    <property type="molecule type" value="Genomic_DNA"/>
</dbReference>
<organism evidence="2 3">
    <name type="scientific">Colocasia esculenta</name>
    <name type="common">Wild taro</name>
    <name type="synonym">Arum esculentum</name>
    <dbReference type="NCBI Taxonomy" id="4460"/>
    <lineage>
        <taxon>Eukaryota</taxon>
        <taxon>Viridiplantae</taxon>
        <taxon>Streptophyta</taxon>
        <taxon>Embryophyta</taxon>
        <taxon>Tracheophyta</taxon>
        <taxon>Spermatophyta</taxon>
        <taxon>Magnoliopsida</taxon>
        <taxon>Liliopsida</taxon>
        <taxon>Araceae</taxon>
        <taxon>Aroideae</taxon>
        <taxon>Colocasieae</taxon>
        <taxon>Colocasia</taxon>
    </lineage>
</organism>
<evidence type="ECO:0000256" key="1">
    <source>
        <dbReference type="SAM" id="MobiDB-lite"/>
    </source>
</evidence>
<comment type="caution">
    <text evidence="2">The sequence shown here is derived from an EMBL/GenBank/DDBJ whole genome shotgun (WGS) entry which is preliminary data.</text>
</comment>
<evidence type="ECO:0000313" key="3">
    <source>
        <dbReference type="Proteomes" id="UP000652761"/>
    </source>
</evidence>
<feature type="region of interest" description="Disordered" evidence="1">
    <location>
        <begin position="31"/>
        <end position="111"/>
    </location>
</feature>
<feature type="compositionally biased region" description="Low complexity" evidence="1">
    <location>
        <begin position="61"/>
        <end position="72"/>
    </location>
</feature>
<gene>
    <name evidence="2" type="ORF">Taro_020132</name>
</gene>
<dbReference type="Proteomes" id="UP000652761">
    <property type="component" value="Unassembled WGS sequence"/>
</dbReference>
<sequence>MKGANDATVGVSYGAWVYSYTYSVSRILPKNSWQGSKQSESSGTNSISGVDGPGQADKVISDAASKDGSAAGNFGHRSADGDKSSSHLPSVAEEKKKKSKSFWNKLSGKGK</sequence>
<name>A0A843V187_COLES</name>
<reference evidence="2" key="1">
    <citation type="submission" date="2017-07" db="EMBL/GenBank/DDBJ databases">
        <title>Taro Niue Genome Assembly and Annotation.</title>
        <authorList>
            <person name="Atibalentja N."/>
            <person name="Keating K."/>
            <person name="Fields C.J."/>
        </authorList>
    </citation>
    <scope>NUCLEOTIDE SEQUENCE</scope>
    <source>
        <strain evidence="2">Niue_2</strain>
        <tissue evidence="2">Leaf</tissue>
    </source>
</reference>
<feature type="compositionally biased region" description="Polar residues" evidence="1">
    <location>
        <begin position="31"/>
        <end position="48"/>
    </location>
</feature>